<keyword evidence="2" id="KW-1185">Reference proteome</keyword>
<dbReference type="RefSeq" id="WP_142718250.1">
    <property type="nucleotide sequence ID" value="NZ_FXTC01000005.1"/>
</dbReference>
<organism evidence="1 2">
    <name type="scientific">Chryseobacterium rhizoplanae</name>
    <dbReference type="NCBI Taxonomy" id="1609531"/>
    <lineage>
        <taxon>Bacteria</taxon>
        <taxon>Pseudomonadati</taxon>
        <taxon>Bacteroidota</taxon>
        <taxon>Flavobacteriia</taxon>
        <taxon>Flavobacteriales</taxon>
        <taxon>Weeksellaceae</taxon>
        <taxon>Chryseobacterium group</taxon>
        <taxon>Chryseobacterium</taxon>
    </lineage>
</organism>
<proteinExistence type="predicted"/>
<dbReference type="Proteomes" id="UP000316916">
    <property type="component" value="Unassembled WGS sequence"/>
</dbReference>
<protein>
    <submittedName>
        <fullName evidence="1">Uncharacterized protein</fullName>
    </submittedName>
</protein>
<dbReference type="EMBL" id="FXTC01000005">
    <property type="protein sequence ID" value="SMO69766.1"/>
    <property type="molecule type" value="Genomic_DNA"/>
</dbReference>
<sequence length="876" mass="95636">MDVKYAYYNTSKGYKVTGGTAAQFLKADGSLDNNAYVNRSGDLMSGTLTFNHTANSTIRKDLSTVTAATGFSRDILQLAGSNGVVDTVAWFGAVEADGTVKMSYGYFGATTYNATKALLWTSDQRVGIGLNGSSLPLDGYRLHVSGNSYTSGNIGVAGTINSTAGELQVQRQGVNRIRTGSAFTLISGDGTSGIVYLRPQGDSVSAGQVVINANNTQFVDAYNLLFGSQTAAGSAIFHTNLSNTTHGYGVWLGQNLQFNGTDFTQPRGSLSSWGLTVNNHKNFSFNYGSATGTNGDIPALTEVVKINNTGRITTLNDGTSADWISAYNTGFLYRGILGPTIDLNSITSTGWWVQTGNANATSANNYPAGLAGQLRVYYTSTHIVQEYTTYANNNDVYRRYCFSGTWYPWTKDWDSNDFSAANINNWNTAFNWGNHANAGYLSNAVLSNYYTKSESLNAFVGKNGVETISDTKTFTHSPVIPAGTLETHAVNIKQLNTKANGQENAIAVGFSSGNIPTSDGNAFPYMYHSSGLYVALATQSYVQTNFLSTPNGTSVIISGTNLNNYLKTGFYRGVGLTNAPLNNNGWWYVIIEAHDGTWVKQTATSFGSSNTSNITYQRTMSGGSWSDWAQIWTTQDFNIGSIQQWNYMAQYGLQLNSDFTVNTGSGLAISDNYLNSAESGIVDIHQKRLLATKRNEYYSYGSEYNGFGGLNFHTELGHFGMGREANGGDKLTVEGSVKASENFKSEDENPDTMFIPNGRTASLKDEIVNDQSDPKDYAVRLDPHEYEFSSSNLSIDDRNRLIHVIGEQIKMVVNFKEIYPKQQIVIYNFDNGGGTMGVDVYGKRIYNISPGCFLRLYVTKSRRIIAEQEQNCKFIW</sequence>
<name>A0A521DDP1_9FLAO</name>
<dbReference type="AlphaFoldDB" id="A0A521DDP1"/>
<evidence type="ECO:0000313" key="2">
    <source>
        <dbReference type="Proteomes" id="UP000316916"/>
    </source>
</evidence>
<accession>A0A521DDP1</accession>
<gene>
    <name evidence="1" type="ORF">SAMN06265171_1056</name>
</gene>
<evidence type="ECO:0000313" key="1">
    <source>
        <dbReference type="EMBL" id="SMO69766.1"/>
    </source>
</evidence>
<dbReference type="CDD" id="cd19958">
    <property type="entry name" value="pyocin_knob"/>
    <property type="match status" value="2"/>
</dbReference>
<reference evidence="1 2" key="1">
    <citation type="submission" date="2017-05" db="EMBL/GenBank/DDBJ databases">
        <authorList>
            <person name="Varghese N."/>
            <person name="Submissions S."/>
        </authorList>
    </citation>
    <scope>NUCLEOTIDE SEQUENCE [LARGE SCALE GENOMIC DNA]</scope>
    <source>
        <strain evidence="1 2">DSM 29371</strain>
    </source>
</reference>